<dbReference type="AlphaFoldDB" id="A0A1X4NLV9"/>
<dbReference type="Proteomes" id="UP000193926">
    <property type="component" value="Unassembled WGS sequence"/>
</dbReference>
<dbReference type="GO" id="GO:0071949">
    <property type="term" value="F:FAD binding"/>
    <property type="evidence" value="ECO:0007669"/>
    <property type="project" value="TreeGrafter"/>
</dbReference>
<dbReference type="PANTHER" id="PTHR11455">
    <property type="entry name" value="CRYPTOCHROME"/>
    <property type="match status" value="1"/>
</dbReference>
<comment type="cofactor">
    <cofactor evidence="4">
        <name>FAD</name>
        <dbReference type="ChEBI" id="CHEBI:57692"/>
    </cofactor>
    <text evidence="4">Binds 1 FAD per subunit.</text>
</comment>
<proteinExistence type="inferred from homology"/>
<evidence type="ECO:0000256" key="3">
    <source>
        <dbReference type="ARBA" id="ARBA00022827"/>
    </source>
</evidence>
<dbReference type="SUPFAM" id="SSF48173">
    <property type="entry name" value="Cryptochrome/photolyase FAD-binding domain"/>
    <property type="match status" value="1"/>
</dbReference>
<feature type="compositionally biased region" description="Basic and acidic residues" evidence="6">
    <location>
        <begin position="475"/>
        <end position="505"/>
    </location>
</feature>
<gene>
    <name evidence="8" type="ORF">MGEO_09065</name>
</gene>
<evidence type="ECO:0000313" key="8">
    <source>
        <dbReference type="EMBL" id="OSQ51208.1"/>
    </source>
</evidence>
<feature type="binding site" evidence="4">
    <location>
        <position position="204"/>
    </location>
    <ligand>
        <name>FAD</name>
        <dbReference type="ChEBI" id="CHEBI:57692"/>
    </ligand>
</feature>
<keyword evidence="2 4" id="KW-0285">Flavoprotein</keyword>
<dbReference type="PANTHER" id="PTHR11455:SF9">
    <property type="entry name" value="CRYPTOCHROME CIRCADIAN CLOCK 5 ISOFORM X1"/>
    <property type="match status" value="1"/>
</dbReference>
<dbReference type="Gene3D" id="1.10.579.10">
    <property type="entry name" value="DNA Cyclobutane Dipyrimidine Photolyase, subunit A, domain 3"/>
    <property type="match status" value="1"/>
</dbReference>
<keyword evidence="5" id="KW-0157">Chromophore</keyword>
<feature type="domain" description="Photolyase/cryptochrome alpha/beta" evidence="7">
    <location>
        <begin position="1"/>
        <end position="130"/>
    </location>
</feature>
<dbReference type="InterPro" id="IPR005101">
    <property type="entry name" value="Cryptochr/Photolyase_FAD-bd"/>
</dbReference>
<comment type="caution">
    <text evidence="8">The sequence shown here is derived from an EMBL/GenBank/DDBJ whole genome shotgun (WGS) entry which is preliminary data.</text>
</comment>
<evidence type="ECO:0000256" key="6">
    <source>
        <dbReference type="SAM" id="MobiDB-lite"/>
    </source>
</evidence>
<dbReference type="InterPro" id="IPR006050">
    <property type="entry name" value="DNA_photolyase_N"/>
</dbReference>
<dbReference type="PRINTS" id="PR00147">
    <property type="entry name" value="DNAPHOTLYASE"/>
</dbReference>
<evidence type="ECO:0000313" key="9">
    <source>
        <dbReference type="Proteomes" id="UP000193926"/>
    </source>
</evidence>
<keyword evidence="8" id="KW-0456">Lyase</keyword>
<dbReference type="GO" id="GO:0003904">
    <property type="term" value="F:deoxyribodipyrimidine photo-lyase activity"/>
    <property type="evidence" value="ECO:0007669"/>
    <property type="project" value="TreeGrafter"/>
</dbReference>
<dbReference type="Pfam" id="PF03441">
    <property type="entry name" value="FAD_binding_7"/>
    <property type="match status" value="1"/>
</dbReference>
<protein>
    <submittedName>
        <fullName evidence="8">Deoxyribodipyrimidine photolyase</fullName>
    </submittedName>
</protein>
<dbReference type="SUPFAM" id="SSF52425">
    <property type="entry name" value="Cryptochrome/photolyase, N-terminal domain"/>
    <property type="match status" value="1"/>
</dbReference>
<dbReference type="EMBL" id="JFKC01000006">
    <property type="protein sequence ID" value="OSQ51208.1"/>
    <property type="molecule type" value="Genomic_DNA"/>
</dbReference>
<name>A0A1X4NLV9_9RHOB</name>
<organism evidence="8 9">
    <name type="scientific">Marivita geojedonensis</name>
    <dbReference type="NCBI Taxonomy" id="1123756"/>
    <lineage>
        <taxon>Bacteria</taxon>
        <taxon>Pseudomonadati</taxon>
        <taxon>Pseudomonadota</taxon>
        <taxon>Alphaproteobacteria</taxon>
        <taxon>Rhodobacterales</taxon>
        <taxon>Roseobacteraceae</taxon>
        <taxon>Marivita</taxon>
    </lineage>
</organism>
<evidence type="ECO:0000256" key="4">
    <source>
        <dbReference type="PIRSR" id="PIRSR602081-1"/>
    </source>
</evidence>
<evidence type="ECO:0000256" key="5">
    <source>
        <dbReference type="RuleBase" id="RU004182"/>
    </source>
</evidence>
<dbReference type="GO" id="GO:0009416">
    <property type="term" value="P:response to light stimulus"/>
    <property type="evidence" value="ECO:0007669"/>
    <property type="project" value="TreeGrafter"/>
</dbReference>
<dbReference type="GO" id="GO:0003677">
    <property type="term" value="F:DNA binding"/>
    <property type="evidence" value="ECO:0007669"/>
    <property type="project" value="TreeGrafter"/>
</dbReference>
<evidence type="ECO:0000256" key="2">
    <source>
        <dbReference type="ARBA" id="ARBA00022630"/>
    </source>
</evidence>
<comment type="cofactor">
    <cofactor evidence="1">
        <name>(6R)-5,10-methylene-5,6,7,8-tetrahydrofolate</name>
        <dbReference type="ChEBI" id="CHEBI:15636"/>
    </cofactor>
</comment>
<dbReference type="Gene3D" id="3.40.50.620">
    <property type="entry name" value="HUPs"/>
    <property type="match status" value="1"/>
</dbReference>
<accession>A0A1X4NLV9</accession>
<dbReference type="RefSeq" id="WP_085636407.1">
    <property type="nucleotide sequence ID" value="NZ_JFKC01000006.1"/>
</dbReference>
<reference evidence="8 9" key="1">
    <citation type="submission" date="2014-03" db="EMBL/GenBank/DDBJ databases">
        <title>The draft genome sequence of Marivita geojedonensis KCTC 23882.</title>
        <authorList>
            <person name="Lai Q."/>
            <person name="Shao Z."/>
        </authorList>
    </citation>
    <scope>NUCLEOTIDE SEQUENCE [LARGE SCALE GENOMIC DNA]</scope>
    <source>
        <strain evidence="8 9">DPG-138</strain>
    </source>
</reference>
<dbReference type="STRING" id="1123756.MGEO_09065"/>
<dbReference type="OrthoDB" id="9772484at2"/>
<evidence type="ECO:0000259" key="7">
    <source>
        <dbReference type="PROSITE" id="PS51645"/>
    </source>
</evidence>
<dbReference type="InterPro" id="IPR036134">
    <property type="entry name" value="Crypto/Photolyase_FAD-like_sf"/>
</dbReference>
<dbReference type="InterPro" id="IPR002081">
    <property type="entry name" value="Cryptochrome/DNA_photolyase_1"/>
</dbReference>
<dbReference type="PROSITE" id="PS51645">
    <property type="entry name" value="PHR_CRY_ALPHA_BETA"/>
    <property type="match status" value="1"/>
</dbReference>
<dbReference type="InterPro" id="IPR036155">
    <property type="entry name" value="Crypto/Photolyase_N_sf"/>
</dbReference>
<sequence>MTTILWFKRDLRIHDHPALALAARDDHVVPLYIVEPDYWTLQDTSGRQFAFLQESLADLQTALRGLGSDLVIRVGDAVQVFQDLYQTVKFDHLVSHEETGNAWTFTRDKRVAAWARGQGVRWTELPQSGVVRRLRGRDGWAGQRNAFMAQAQTQAPKALPPCDLPSDPIPTLCAPDRCPDRQPGGRDQALSLLGGFLTERGRTYRKDMSSPLEGAAACSRLSPHLALGTLTIREVVQATAARQREVKGGPRNGWAGSLKSFQSRLAWRDHFMQKLEDEPALEHRCLHRAYEGMRPLEPDHSRLTAWQNGETGLPFLDACMRSLRATGWLNFRMRAMVASVASYHLWLDWRSTGPYLARMFTDYEPGIHWSQMQMQSGTTGINTPRIYNPIKQGADQDPTGVFTRRWLPELADVPDRHLQTPWTWDGAGQVLGKTYPMPIIDVAEAARAARDRIFSMRRSVDRSETQRVIHKHASRKDGAGHFVNDRTPRKPRRKTPDHAQLKLDL</sequence>
<dbReference type="Gene3D" id="1.25.40.80">
    <property type="match status" value="1"/>
</dbReference>
<dbReference type="Pfam" id="PF00875">
    <property type="entry name" value="DNA_photolyase"/>
    <property type="match status" value="1"/>
</dbReference>
<dbReference type="InterPro" id="IPR014729">
    <property type="entry name" value="Rossmann-like_a/b/a_fold"/>
</dbReference>
<comment type="similarity">
    <text evidence="5">Belongs to the DNA photolyase family.</text>
</comment>
<keyword evidence="3 4" id="KW-0274">FAD</keyword>
<keyword evidence="9" id="KW-1185">Reference proteome</keyword>
<feature type="region of interest" description="Disordered" evidence="6">
    <location>
        <begin position="461"/>
        <end position="505"/>
    </location>
</feature>
<feature type="binding site" evidence="4">
    <location>
        <position position="261"/>
    </location>
    <ligand>
        <name>FAD</name>
        <dbReference type="ChEBI" id="CHEBI:57692"/>
    </ligand>
</feature>
<evidence type="ECO:0000256" key="1">
    <source>
        <dbReference type="ARBA" id="ARBA00001932"/>
    </source>
</evidence>